<comment type="caution">
    <text evidence="11">The sequence shown here is derived from an EMBL/GenBank/DDBJ whole genome shotgun (WGS) entry which is preliminary data.</text>
</comment>
<evidence type="ECO:0000256" key="2">
    <source>
        <dbReference type="ARBA" id="ARBA00017703"/>
    </source>
</evidence>
<dbReference type="GO" id="GO:0009360">
    <property type="term" value="C:DNA polymerase III complex"/>
    <property type="evidence" value="ECO:0007669"/>
    <property type="project" value="InterPro"/>
</dbReference>
<dbReference type="Pfam" id="PF21694">
    <property type="entry name" value="DNA_pol3_delta_C"/>
    <property type="match status" value="1"/>
</dbReference>
<keyword evidence="4" id="KW-0548">Nucleotidyltransferase</keyword>
<dbReference type="EMBL" id="VSSQ01016712">
    <property type="protein sequence ID" value="MPM58341.1"/>
    <property type="molecule type" value="Genomic_DNA"/>
</dbReference>
<evidence type="ECO:0000256" key="1">
    <source>
        <dbReference type="ARBA" id="ARBA00012417"/>
    </source>
</evidence>
<dbReference type="Gene3D" id="1.20.272.10">
    <property type="match status" value="1"/>
</dbReference>
<evidence type="ECO:0000256" key="5">
    <source>
        <dbReference type="ARBA" id="ARBA00022705"/>
    </source>
</evidence>
<evidence type="ECO:0000256" key="8">
    <source>
        <dbReference type="ARBA" id="ARBA00049244"/>
    </source>
</evidence>
<accession>A0A645B1A5</accession>
<proteinExistence type="inferred from homology"/>
<evidence type="ECO:0000313" key="11">
    <source>
        <dbReference type="EMBL" id="MPM58341.1"/>
    </source>
</evidence>
<keyword evidence="6" id="KW-0239">DNA-directed DNA polymerase</keyword>
<dbReference type="PANTHER" id="PTHR34388:SF1">
    <property type="entry name" value="DNA POLYMERASE III SUBUNIT DELTA"/>
    <property type="match status" value="1"/>
</dbReference>
<evidence type="ECO:0000256" key="4">
    <source>
        <dbReference type="ARBA" id="ARBA00022695"/>
    </source>
</evidence>
<reference evidence="11" key="1">
    <citation type="submission" date="2019-08" db="EMBL/GenBank/DDBJ databases">
        <authorList>
            <person name="Kucharzyk K."/>
            <person name="Murdoch R.W."/>
            <person name="Higgins S."/>
            <person name="Loffler F."/>
        </authorList>
    </citation>
    <scope>NUCLEOTIDE SEQUENCE</scope>
</reference>
<dbReference type="InterPro" id="IPR008921">
    <property type="entry name" value="DNA_pol3_clamp-load_cplx_C"/>
</dbReference>
<dbReference type="Gene3D" id="1.10.8.60">
    <property type="match status" value="1"/>
</dbReference>
<evidence type="ECO:0000256" key="3">
    <source>
        <dbReference type="ARBA" id="ARBA00022679"/>
    </source>
</evidence>
<dbReference type="InterPro" id="IPR010372">
    <property type="entry name" value="DNA_pol3_delta_N"/>
</dbReference>
<feature type="domain" description="DNA polymerase III delta subunit-like C-terminal" evidence="10">
    <location>
        <begin position="226"/>
        <end position="344"/>
    </location>
</feature>
<evidence type="ECO:0000256" key="6">
    <source>
        <dbReference type="ARBA" id="ARBA00022932"/>
    </source>
</evidence>
<keyword evidence="3" id="KW-0808">Transferase</keyword>
<gene>
    <name evidence="11" type="primary">yqeN_19</name>
    <name evidence="11" type="ORF">SDC9_105172</name>
</gene>
<organism evidence="11">
    <name type="scientific">bioreactor metagenome</name>
    <dbReference type="NCBI Taxonomy" id="1076179"/>
    <lineage>
        <taxon>unclassified sequences</taxon>
        <taxon>metagenomes</taxon>
        <taxon>ecological metagenomes</taxon>
    </lineage>
</organism>
<evidence type="ECO:0000256" key="7">
    <source>
        <dbReference type="ARBA" id="ARBA00034754"/>
    </source>
</evidence>
<comment type="similarity">
    <text evidence="7">Belongs to the DNA polymerase HolA subunit family.</text>
</comment>
<dbReference type="Pfam" id="PF06144">
    <property type="entry name" value="DNA_pol3_delta"/>
    <property type="match status" value="1"/>
</dbReference>
<comment type="catalytic activity">
    <reaction evidence="8">
        <text>DNA(n) + a 2'-deoxyribonucleoside 5'-triphosphate = DNA(n+1) + diphosphate</text>
        <dbReference type="Rhea" id="RHEA:22508"/>
        <dbReference type="Rhea" id="RHEA-COMP:17339"/>
        <dbReference type="Rhea" id="RHEA-COMP:17340"/>
        <dbReference type="ChEBI" id="CHEBI:33019"/>
        <dbReference type="ChEBI" id="CHEBI:61560"/>
        <dbReference type="ChEBI" id="CHEBI:173112"/>
        <dbReference type="EC" id="2.7.7.7"/>
    </reaction>
</comment>
<dbReference type="GO" id="GO:0006261">
    <property type="term" value="P:DNA-templated DNA replication"/>
    <property type="evidence" value="ECO:0007669"/>
    <property type="project" value="TreeGrafter"/>
</dbReference>
<dbReference type="GO" id="GO:0003677">
    <property type="term" value="F:DNA binding"/>
    <property type="evidence" value="ECO:0007669"/>
    <property type="project" value="InterPro"/>
</dbReference>
<dbReference type="NCBIfam" id="TIGR01128">
    <property type="entry name" value="holA"/>
    <property type="match status" value="1"/>
</dbReference>
<evidence type="ECO:0000259" key="9">
    <source>
        <dbReference type="Pfam" id="PF06144"/>
    </source>
</evidence>
<dbReference type="SUPFAM" id="SSF52540">
    <property type="entry name" value="P-loop containing nucleoside triphosphate hydrolases"/>
    <property type="match status" value="1"/>
</dbReference>
<protein>
    <recommendedName>
        <fullName evidence="2">DNA polymerase III subunit delta</fullName>
        <ecNumber evidence="1">2.7.7.7</ecNumber>
    </recommendedName>
</protein>
<dbReference type="InterPro" id="IPR048466">
    <property type="entry name" value="DNA_pol3_delta-like_C"/>
</dbReference>
<keyword evidence="5" id="KW-0235">DNA replication</keyword>
<name>A0A645B1A5_9ZZZZ</name>
<dbReference type="InterPro" id="IPR005790">
    <property type="entry name" value="DNA_polIII_delta"/>
</dbReference>
<dbReference type="Gene3D" id="3.40.50.300">
    <property type="entry name" value="P-loop containing nucleotide triphosphate hydrolases"/>
    <property type="match status" value="1"/>
</dbReference>
<dbReference type="SUPFAM" id="SSF48019">
    <property type="entry name" value="post-AAA+ oligomerization domain-like"/>
    <property type="match status" value="1"/>
</dbReference>
<feature type="domain" description="DNA polymerase III delta N-terminal" evidence="9">
    <location>
        <begin position="30"/>
        <end position="139"/>
    </location>
</feature>
<dbReference type="GO" id="GO:0003887">
    <property type="term" value="F:DNA-directed DNA polymerase activity"/>
    <property type="evidence" value="ECO:0007669"/>
    <property type="project" value="UniProtKB-KW"/>
</dbReference>
<evidence type="ECO:0000259" key="10">
    <source>
        <dbReference type="Pfam" id="PF21694"/>
    </source>
</evidence>
<dbReference type="AlphaFoldDB" id="A0A645B1A5"/>
<dbReference type="InterPro" id="IPR027417">
    <property type="entry name" value="P-loop_NTPase"/>
</dbReference>
<dbReference type="PANTHER" id="PTHR34388">
    <property type="entry name" value="DNA POLYMERASE III SUBUNIT DELTA"/>
    <property type="match status" value="1"/>
</dbReference>
<dbReference type="EC" id="2.7.7.7" evidence="1"/>
<sequence length="351" mass="39433">MAREAAKSKEDTAFQRLKADIAAGTPGSVYIFYGEEAYLREYYLGELRKRLIPKGFEEFNYHRLEGKDLTVQTLSEMAEAMPMMTERTLILVSDFDLFKLGEDQREKLAAFLEDVPEYCCIVFSYDTLTYKPNRTMKKLCGVLTSLAQAVEFRPAESSDLVAWIARRFRALGKEIDRQTAEYLIFLCGPLMTGLVPEIAKIGSYAKGKTVTEKDIDAVADPVLSAEVFKLSDAVLAGNYDEAARILGDLLKMQTEPILILGMLGAQLRRIYTARLSIDSGKDKYWLMSLWGYKSDYPVRMLLSAAKKATASWCAAAVKQCQVLDRRMKSEKGVDSAGELKLLLVRLGAQRK</sequence>